<dbReference type="Pfam" id="PF13413">
    <property type="entry name" value="HTH_25"/>
    <property type="match status" value="1"/>
</dbReference>
<feature type="compositionally biased region" description="Basic and acidic residues" evidence="1">
    <location>
        <begin position="75"/>
        <end position="84"/>
    </location>
</feature>
<evidence type="ECO:0000259" key="2">
    <source>
        <dbReference type="Pfam" id="PF13464"/>
    </source>
</evidence>
<evidence type="ECO:0000313" key="3">
    <source>
        <dbReference type="EMBL" id="SMO77733.1"/>
    </source>
</evidence>
<feature type="compositionally biased region" description="Basic and acidic residues" evidence="1">
    <location>
        <begin position="245"/>
        <end position="260"/>
    </location>
</feature>
<sequence>MSREIGAQLRQAREEAGLSLEDIREQTQIDSVTLKSLENGDFHKISSPFYVRSHIRAYAKLVGLEPTNLLKKYRPIPDGDDCRKNGNQTNDSIGQQTSVFRPVNQETGNQSSAEGLQKTSVFHGIQKSKMGHSSGSGSINPGNQESQKPVSGSGNSSIEEESLPSRSQSQGKKWSAARLTETLKMPALKLKNDEQEVDDHLEESGEQPSLSGQEESPLDGGLPSRSQKKSSSRLTETLKMPALKLKNDEQEADDQLKESGEQPSLSGQEESPLDGSLPSRSQKKSSSRLTETLKMPALKRENDEPEEENQPKEFSEQPTLSGQEEGPLDGSLPSRSRKMDHQQTEVLNVEGENQKEKRRLSRSKQKKTGTSNGKWKIWTAVASIILVVPVSVWMFNSGAEGSTKSSADSKKEQPKQTEMAQDDKGSTKLAKVEPVRSDGKQIGEYKVSQPGMVAIHIKSNGESWVQIRETKKANDRYLKDVTLKKAGDTVEFQESDIKSDLWIQIGSPENVEITINNQPIQPKSLIQLKK</sequence>
<name>A0A521E187_9BACL</name>
<dbReference type="Pfam" id="PF13464">
    <property type="entry name" value="RodZ_C"/>
    <property type="match status" value="1"/>
</dbReference>
<feature type="region of interest" description="Disordered" evidence="1">
    <location>
        <begin position="74"/>
        <end position="373"/>
    </location>
</feature>
<dbReference type="SUPFAM" id="SSF47413">
    <property type="entry name" value="lambda repressor-like DNA-binding domains"/>
    <property type="match status" value="1"/>
</dbReference>
<gene>
    <name evidence="3" type="ORF">SAMN06264849_107120</name>
</gene>
<dbReference type="PANTHER" id="PTHR34475">
    <property type="match status" value="1"/>
</dbReference>
<dbReference type="InterPro" id="IPR010982">
    <property type="entry name" value="Lambda_DNA-bd_dom_sf"/>
</dbReference>
<evidence type="ECO:0000313" key="4">
    <source>
        <dbReference type="Proteomes" id="UP000315636"/>
    </source>
</evidence>
<dbReference type="OrthoDB" id="9797543at2"/>
<dbReference type="RefSeq" id="WP_142505927.1">
    <property type="nucleotide sequence ID" value="NZ_FXTI01000007.1"/>
</dbReference>
<dbReference type="EMBL" id="FXTI01000007">
    <property type="protein sequence ID" value="SMO77733.1"/>
    <property type="molecule type" value="Genomic_DNA"/>
</dbReference>
<dbReference type="CDD" id="cd00093">
    <property type="entry name" value="HTH_XRE"/>
    <property type="match status" value="1"/>
</dbReference>
<organism evidence="3 4">
    <name type="scientific">Melghirimyces algeriensis</name>
    <dbReference type="NCBI Taxonomy" id="910412"/>
    <lineage>
        <taxon>Bacteria</taxon>
        <taxon>Bacillati</taxon>
        <taxon>Bacillota</taxon>
        <taxon>Bacilli</taxon>
        <taxon>Bacillales</taxon>
        <taxon>Thermoactinomycetaceae</taxon>
        <taxon>Melghirimyces</taxon>
    </lineage>
</organism>
<dbReference type="Proteomes" id="UP000315636">
    <property type="component" value="Unassembled WGS sequence"/>
</dbReference>
<dbReference type="InterPro" id="IPR001387">
    <property type="entry name" value="Cro/C1-type_HTH"/>
</dbReference>
<dbReference type="InterPro" id="IPR025194">
    <property type="entry name" value="RodZ-like_C"/>
</dbReference>
<feature type="compositionally biased region" description="Polar residues" evidence="1">
    <location>
        <begin position="139"/>
        <end position="150"/>
    </location>
</feature>
<dbReference type="Gene3D" id="1.10.260.40">
    <property type="entry name" value="lambda repressor-like DNA-binding domains"/>
    <property type="match status" value="1"/>
</dbReference>
<dbReference type="AlphaFoldDB" id="A0A521E187"/>
<dbReference type="PANTHER" id="PTHR34475:SF1">
    <property type="entry name" value="CYTOSKELETON PROTEIN RODZ"/>
    <property type="match status" value="1"/>
</dbReference>
<feature type="compositionally biased region" description="Basic and acidic residues" evidence="1">
    <location>
        <begin position="407"/>
        <end position="436"/>
    </location>
</feature>
<feature type="compositionally biased region" description="Polar residues" evidence="1">
    <location>
        <begin position="85"/>
        <end position="120"/>
    </location>
</feature>
<protein>
    <recommendedName>
        <fullName evidence="2">Cytoskeleton protein RodZ-like C-terminal domain-containing protein</fullName>
    </recommendedName>
</protein>
<keyword evidence="4" id="KW-1185">Reference proteome</keyword>
<dbReference type="InterPro" id="IPR050400">
    <property type="entry name" value="Bact_Cytoskel_RodZ"/>
</dbReference>
<feature type="compositionally biased region" description="Acidic residues" evidence="1">
    <location>
        <begin position="195"/>
        <end position="205"/>
    </location>
</feature>
<proteinExistence type="predicted"/>
<feature type="region of interest" description="Disordered" evidence="1">
    <location>
        <begin position="398"/>
        <end position="436"/>
    </location>
</feature>
<accession>A0A521E187</accession>
<feature type="compositionally biased region" description="Basic residues" evidence="1">
    <location>
        <begin position="356"/>
        <end position="367"/>
    </location>
</feature>
<evidence type="ECO:0000256" key="1">
    <source>
        <dbReference type="SAM" id="MobiDB-lite"/>
    </source>
</evidence>
<reference evidence="3 4" key="1">
    <citation type="submission" date="2017-05" db="EMBL/GenBank/DDBJ databases">
        <authorList>
            <person name="Varghese N."/>
            <person name="Submissions S."/>
        </authorList>
    </citation>
    <scope>NUCLEOTIDE SEQUENCE [LARGE SCALE GENOMIC DNA]</scope>
    <source>
        <strain evidence="3 4">DSM 45474</strain>
    </source>
</reference>
<dbReference type="GO" id="GO:0003677">
    <property type="term" value="F:DNA binding"/>
    <property type="evidence" value="ECO:0007669"/>
    <property type="project" value="InterPro"/>
</dbReference>
<feature type="domain" description="Cytoskeleton protein RodZ-like C-terminal" evidence="2">
    <location>
        <begin position="457"/>
        <end position="524"/>
    </location>
</feature>